<gene>
    <name evidence="3" type="ORF">SAMN03084138_03157</name>
</gene>
<name>A0A1I5TD65_9GAMM</name>
<dbReference type="RefSeq" id="WP_074927661.1">
    <property type="nucleotide sequence ID" value="NZ_FOWR01000025.1"/>
</dbReference>
<dbReference type="InterPro" id="IPR038081">
    <property type="entry name" value="CalX-like_sf"/>
</dbReference>
<feature type="region of interest" description="Disordered" evidence="1">
    <location>
        <begin position="149"/>
        <end position="173"/>
    </location>
</feature>
<dbReference type="GO" id="GO:0016020">
    <property type="term" value="C:membrane"/>
    <property type="evidence" value="ECO:0007669"/>
    <property type="project" value="InterPro"/>
</dbReference>
<dbReference type="EMBL" id="FOWR01000025">
    <property type="protein sequence ID" value="SFP80366.1"/>
    <property type="molecule type" value="Genomic_DNA"/>
</dbReference>
<dbReference type="GO" id="GO:0005509">
    <property type="term" value="F:calcium ion binding"/>
    <property type="evidence" value="ECO:0007669"/>
    <property type="project" value="InterPro"/>
</dbReference>
<evidence type="ECO:0000256" key="1">
    <source>
        <dbReference type="SAM" id="MobiDB-lite"/>
    </source>
</evidence>
<dbReference type="OrthoDB" id="5918423at2"/>
<accession>A0A1I5TD65</accession>
<dbReference type="Pfam" id="PF17963">
    <property type="entry name" value="Big_9"/>
    <property type="match status" value="1"/>
</dbReference>
<dbReference type="SUPFAM" id="SSF141072">
    <property type="entry name" value="CalX-like"/>
    <property type="match status" value="2"/>
</dbReference>
<evidence type="ECO:0000313" key="3">
    <source>
        <dbReference type="EMBL" id="SFP80366.1"/>
    </source>
</evidence>
<dbReference type="Pfam" id="PF20579">
    <property type="entry name" value="LapA"/>
    <property type="match status" value="8"/>
</dbReference>
<dbReference type="InterPro" id="IPR002126">
    <property type="entry name" value="Cadherin-like_dom"/>
</dbReference>
<evidence type="ECO:0000313" key="4">
    <source>
        <dbReference type="Proteomes" id="UP000182692"/>
    </source>
</evidence>
<protein>
    <recommendedName>
        <fullName evidence="2">Cadherin domain-containing protein</fullName>
    </recommendedName>
</protein>
<dbReference type="GeneID" id="35870253"/>
<proteinExistence type="predicted"/>
<dbReference type="STRING" id="1121869.SAMN03084138_03157"/>
<organism evidence="3 4">
    <name type="scientific">Enterovibrio norvegicus DSM 15893</name>
    <dbReference type="NCBI Taxonomy" id="1121869"/>
    <lineage>
        <taxon>Bacteria</taxon>
        <taxon>Pseudomonadati</taxon>
        <taxon>Pseudomonadota</taxon>
        <taxon>Gammaproteobacteria</taxon>
        <taxon>Vibrionales</taxon>
        <taxon>Vibrionaceae</taxon>
        <taxon>Enterovibrio</taxon>
    </lineage>
</organism>
<dbReference type="Pfam" id="PF17892">
    <property type="entry name" value="Cadherin_5"/>
    <property type="match status" value="1"/>
</dbReference>
<reference evidence="3 4" key="1">
    <citation type="submission" date="2016-10" db="EMBL/GenBank/DDBJ databases">
        <authorList>
            <person name="de Groot N.N."/>
        </authorList>
    </citation>
    <scope>NUCLEOTIDE SEQUENCE [LARGE SCALE GENOMIC DNA]</scope>
    <source>
        <strain evidence="3 4">DSM 15893</strain>
    </source>
</reference>
<dbReference type="GO" id="GO:0007156">
    <property type="term" value="P:homophilic cell adhesion via plasma membrane adhesion molecules"/>
    <property type="evidence" value="ECO:0007669"/>
    <property type="project" value="InterPro"/>
</dbReference>
<sequence>MDSIITKQPATVISVNGNVHVKVNGKDVHLSELTDITLGTEIIVPEGADALLALEDGSVLPIGVTETDELSLDSFSQDAEIAALQALLLNENFDPTQELEATAAGGSTSNTGSQTPTTISRAASETLAKAGYDTEGVSREFNTVRVERGDTTDTRLAPGSDDSVPTEPLTPIVPTPTIDATFTLSSDTNGKDIVEGGEITYIVTLNEQAQEDITITLSNGENITVLAGETVGQVTVSTREDDLYRDDDKALTATIDNISENSFDSSTPEGTVTNQVVDDSDVTTITLSANTANGTVIEGGKITYIVTLSAEANEDITVTLSNQQTITIKAGELSGSVDASVRDDDHYTQDDQTINVTIDNVSNNTFESTLLVGNVTHTVIDDSDTTTFTLSSLTNGQDITEGGTITYTVTLNATTNEDLTVTLSNAETITIKAGESEGSVTVDVRADDLYQQGDQALNVIIDSVSSNSFEDVRLQGSVKNTVVDDNDITTATLSSATNGQDITEGGTITYTVTLNAPTNEDITVTLSNAETITIKAGESEGSVTVDVRADDLYQQVDQALTVNIDNVSSNSFEDVRLQGSVKNTVVDDSDTVTVKLTASGSVNEGDEITYTATLVGGEAQNDITVKLANGETITISAGQTSGTVTTDVANDIYTSNNITNSIASVQESGDNAKLEDLQSDGKAVTTTVVDIIENGDAATLTLSNVTAKEGSDKATITGSLDHTPKTDVTVTLSNGATLTFGTDYTPGTLVTSTPFDINNGEDVVVDASDTTYDVTVTGGDFESLTSPDSVTVSVEDTNDTVTVKLTASDEVNEGGKITYTATLEGGVAKNDITVTLANGETITIKANETSGEIDVTVENDIYASDNITNSIATVQESGDKAPLEDLQKDGKDVNTHITDDGDVITAKLSGSSSASEDGGKITYTIELQDADGDAVEVANDDNVIVTIQLPDGSSKDVTFKEGESTKDVEFIVNRDDVFIESDTAEASITGISGGTEFEDLTTDNSTVTTLVEDDIDTIFAIIEINGDKKVEESDGETITYTVTLVDQNGNEVSVPNNESVTINLKWKGSTEKEDFAEGTDLPKSIIIEGGESHASFDIEVKDDNLNEGTEKLVTHIKNIKQDSFEKVVEGKLGNNGIPSKGKAKAVVKIEDESTSDAEDTVSVKIFAVVNGKLVSTNTINENVEEGTNEAVYKAVLVDSNGNIIDEGNQSEINVSFSDLGLNQNGSADFDLNGQTITVKLNDAFSAKALDDLYREVKEEFTVKAELTDDQIASLEQTYEKVVSSDDKVTTTIRDEHHSDRDTNDTVYVVIESSGDVTESDDAMITYTVSLVDANGEPVKVPTGESVDVRISWNGSSNSADFVDHDGLPTIVTINGGESSTSDGLTVHVKDDSLKEGSESLKAHVTQISQSSFEIVREGELGSNGKPQKAQATAKANISDEVGLEGESVSVKLFVADGSGKLVLDNGSPVEADGSQILTEAESDTIQYIALPVAPSGEILADIDDSGNVTLSDANRGKVIVTISEGADLNHSNNSDIETSGIAKNGSVVLGKPFDITATDDNFKDSGETVSISLGDVQGKIVNNYENVVTSGDVTHVIEDEDASSSTESFFVTFTAAQTQVNEEGEPTLEFTLSLVDENGDKVQLEAGQTVSVNVDWSLGRDGQLSLDDFSSTNNLNNSYVFEAGTELQTISLTVNNDAHVEGLETIVGNITQVTSESFESVAQGIEDLSGKIVEGSATVSSTVIDKDNPPVAKDDYDEGNIEVGGPHPYWVNNSDADGIFIAFTDITKNDTDPDTGDTVSVWNKDDLSSFVLVPSDAGSLALGQNGITFQPSPDYNGPVQIEYFATDGTNKSLESANIHIYVNEVNANDDGDDVLFTTSKTDGWANLDGNGFFTVKAFKKGEAFNADGSLSGAGDTVTENSKHLDNKYGMGVADNARGDGAGNVPYQVEYDHETDSSEALRIDLTNPIKALAFGVSRLFAEENGTEVGQYKLYDADGNLIKTQSFSLDSGDKGTFTIFSNTPFSYVVFEALPRTKDGESQTSGDASDFVITEITILNDAFIVEEGLTPDNSDADTISGSLFDNDSDPEGHAFSITEVNGEALTFTDDGKATVDFNEGSLTIWKDGRFTFEAADQGDNLKAGEQQDFDFEYTIQDEKGDTDSATVHIDIVGKDATLTPNPNPQDKMVVSGFGGDDAINANINAILKTGGLNRDDEPYTKELFEDAGYLVTAHQEGLLNHDSGKYGSFELELENPYDANEGAYLFGDLGNDNIIGGAGADIIRGGANGHRSSGLSANGESGDTLEGGAGADTFLWMKEDLVNLGTVNGYDHITDFIGDFNVNEDKLDLSDLVSVSNGDLDNLSVGYDEHGQLKLSINVTGVENDSDGNVTQHIVLQKKSQSQVDNEGLDPSVDGGIVVNTIINGEEAKLTITDSDGYAGVNAPTVTIDFENE</sequence>
<dbReference type="Gene3D" id="2.60.40.2030">
    <property type="match status" value="1"/>
</dbReference>
<evidence type="ECO:0000259" key="2">
    <source>
        <dbReference type="PROSITE" id="PS50268"/>
    </source>
</evidence>
<dbReference type="Proteomes" id="UP000182692">
    <property type="component" value="Unassembled WGS sequence"/>
</dbReference>
<dbReference type="PROSITE" id="PS50268">
    <property type="entry name" value="CADHERIN_2"/>
    <property type="match status" value="1"/>
</dbReference>
<dbReference type="InterPro" id="IPR046779">
    <property type="entry name" value="LapA_adhesin_dom"/>
</dbReference>
<feature type="domain" description="Cadherin" evidence="2">
    <location>
        <begin position="683"/>
        <end position="805"/>
    </location>
</feature>
<dbReference type="InterPro" id="IPR041690">
    <property type="entry name" value="Cadherin_5"/>
</dbReference>